<sequence>MKSDQTIIRKYLMEQINNTTELIGIKDNNITIQKALDGGSHREIYAKLDYTPPLCPHFQGTMIKYD</sequence>
<feature type="non-terminal residue" evidence="1">
    <location>
        <position position="66"/>
    </location>
</feature>
<comment type="caution">
    <text evidence="1">The sequence shown here is derived from an EMBL/GenBank/DDBJ whole genome shotgun (WGS) entry which is preliminary data.</text>
</comment>
<dbReference type="eggNOG" id="COG3464">
    <property type="taxonomic scope" value="Bacteria"/>
</dbReference>
<gene>
    <name evidence="1" type="ORF">HMPREF0819_0642</name>
</gene>
<dbReference type="Proteomes" id="UP000005699">
    <property type="component" value="Unassembled WGS sequence"/>
</dbReference>
<organism evidence="1 2">
    <name type="scientific">Streptococcus equinus ATCC 9812</name>
    <dbReference type="NCBI Taxonomy" id="525379"/>
    <lineage>
        <taxon>Bacteria</taxon>
        <taxon>Bacillati</taxon>
        <taxon>Bacillota</taxon>
        <taxon>Bacilli</taxon>
        <taxon>Lactobacillales</taxon>
        <taxon>Streptococcaceae</taxon>
        <taxon>Streptococcus</taxon>
    </lineage>
</organism>
<accession>E8JNR9</accession>
<dbReference type="EMBL" id="AEVB01000019">
    <property type="protein sequence ID" value="EFW89193.1"/>
    <property type="molecule type" value="Genomic_DNA"/>
</dbReference>
<evidence type="ECO:0000313" key="1">
    <source>
        <dbReference type="EMBL" id="EFW89193.1"/>
    </source>
</evidence>
<dbReference type="AlphaFoldDB" id="E8JNR9"/>
<reference evidence="1 2" key="1">
    <citation type="submission" date="2010-12" db="EMBL/GenBank/DDBJ databases">
        <authorList>
            <person name="Muzny D."/>
            <person name="Qin X."/>
            <person name="Deng J."/>
            <person name="Jiang H."/>
            <person name="Liu Y."/>
            <person name="Qu J."/>
            <person name="Song X.-Z."/>
            <person name="Zhang L."/>
            <person name="Thornton R."/>
            <person name="Coyle M."/>
            <person name="Francisco L."/>
            <person name="Jackson L."/>
            <person name="Javaid M."/>
            <person name="Korchina V."/>
            <person name="Kovar C."/>
            <person name="Mata R."/>
            <person name="Mathew T."/>
            <person name="Ngo R."/>
            <person name="Nguyen L."/>
            <person name="Nguyen N."/>
            <person name="Okwuonu G."/>
            <person name="Ongeri F."/>
            <person name="Pham C."/>
            <person name="Simmons D."/>
            <person name="Wilczek-Boney K."/>
            <person name="Hale W."/>
            <person name="Jakkamsetti A."/>
            <person name="Pham P."/>
            <person name="Ruth R."/>
            <person name="San Lucas F."/>
            <person name="Warren J."/>
            <person name="Zhang J."/>
            <person name="Zhao Z."/>
            <person name="Zhou C."/>
            <person name="Zhu D."/>
            <person name="Lee S."/>
            <person name="Bess C."/>
            <person name="Blankenburg K."/>
            <person name="Forbes L."/>
            <person name="Fu Q."/>
            <person name="Gubbala S."/>
            <person name="Hirani K."/>
            <person name="Jayaseelan J.C."/>
            <person name="Lara F."/>
            <person name="Munidasa M."/>
            <person name="Palculict T."/>
            <person name="Patil S."/>
            <person name="Pu L.-L."/>
            <person name="Saada N."/>
            <person name="Tang L."/>
            <person name="Weissenberger G."/>
            <person name="Zhu Y."/>
            <person name="Hemphill L."/>
            <person name="Shang Y."/>
            <person name="Youmans B."/>
            <person name="Ayvaz T."/>
            <person name="Ross M."/>
            <person name="Santibanez J."/>
            <person name="Aqrawi P."/>
            <person name="Gross S."/>
            <person name="Joshi V."/>
            <person name="Fowler G."/>
            <person name="Nazareth L."/>
            <person name="Reid J."/>
            <person name="Worley K."/>
            <person name="Petrosino J."/>
            <person name="Highlander S."/>
            <person name="Gibbs R."/>
        </authorList>
    </citation>
    <scope>NUCLEOTIDE SEQUENCE [LARGE SCALE GENOMIC DNA]</scope>
    <source>
        <strain evidence="1 2">ATCC 9812</strain>
    </source>
</reference>
<protein>
    <submittedName>
        <fullName evidence="1">IS1167, transposase</fullName>
    </submittedName>
</protein>
<name>E8JNR9_STREI</name>
<dbReference type="HOGENOM" id="CLU_041900_16_1_9"/>
<evidence type="ECO:0000313" key="2">
    <source>
        <dbReference type="Proteomes" id="UP000005699"/>
    </source>
</evidence>
<proteinExistence type="predicted"/>